<dbReference type="EMBL" id="LSLI01000021">
    <property type="protein sequence ID" value="KXS32705.1"/>
    <property type="molecule type" value="Genomic_DNA"/>
</dbReference>
<evidence type="ECO:0000313" key="3">
    <source>
        <dbReference type="EMBL" id="KXS32705.1"/>
    </source>
</evidence>
<dbReference type="AlphaFoldDB" id="A0A139BVH9"/>
<dbReference type="InterPro" id="IPR025711">
    <property type="entry name" value="PepSY"/>
</dbReference>
<reference evidence="3 4" key="1">
    <citation type="submission" date="2016-02" db="EMBL/GenBank/DDBJ databases">
        <authorList>
            <person name="Wen L."/>
            <person name="He K."/>
            <person name="Yang H."/>
        </authorList>
    </citation>
    <scope>NUCLEOTIDE SEQUENCE [LARGE SCALE GENOMIC DNA]</scope>
    <source>
        <strain evidence="3">ShG14-8</strain>
    </source>
</reference>
<dbReference type="PATRIC" id="fig|1796491.3.peg.1276"/>
<dbReference type="Pfam" id="PF03413">
    <property type="entry name" value="PepSY"/>
    <property type="match status" value="1"/>
</dbReference>
<evidence type="ECO:0000259" key="2">
    <source>
        <dbReference type="Pfam" id="PF03413"/>
    </source>
</evidence>
<dbReference type="Gene3D" id="3.10.450.40">
    <property type="match status" value="1"/>
</dbReference>
<protein>
    <submittedName>
        <fullName evidence="3">Propeptide PepSY amd peptidase M4</fullName>
    </submittedName>
</protein>
<reference evidence="3 4" key="2">
    <citation type="submission" date="2016-03" db="EMBL/GenBank/DDBJ databases">
        <title>New uncultured bacterium of the family Gallionellaceae from acid mine drainage: description and reconstruction of genome based on metagenomic analysis of microbial community.</title>
        <authorList>
            <person name="Kadnikov V."/>
            <person name="Ivasenko D."/>
            <person name="Beletsky A."/>
            <person name="Mardanov A."/>
            <person name="Danilova E."/>
            <person name="Pimenov N."/>
            <person name="Karnachuk O."/>
            <person name="Ravin N."/>
        </authorList>
    </citation>
    <scope>NUCLEOTIDE SEQUENCE [LARGE SCALE GENOMIC DNA]</scope>
    <source>
        <strain evidence="3">ShG14-8</strain>
    </source>
</reference>
<feature type="domain" description="PepSY" evidence="2">
    <location>
        <begin position="46"/>
        <end position="106"/>
    </location>
</feature>
<accession>A0A139BVH9</accession>
<gene>
    <name evidence="3" type="ORF">AWT59_1168</name>
</gene>
<organism evidence="3 4">
    <name type="scientific">Candidatus Gallionella acididurans</name>
    <dbReference type="NCBI Taxonomy" id="1796491"/>
    <lineage>
        <taxon>Bacteria</taxon>
        <taxon>Pseudomonadati</taxon>
        <taxon>Pseudomonadota</taxon>
        <taxon>Betaproteobacteria</taxon>
        <taxon>Nitrosomonadales</taxon>
        <taxon>Gallionellaceae</taxon>
        <taxon>Gallionella</taxon>
    </lineage>
</organism>
<name>A0A139BVH9_9PROT</name>
<evidence type="ECO:0000256" key="1">
    <source>
        <dbReference type="SAM" id="MobiDB-lite"/>
    </source>
</evidence>
<evidence type="ECO:0000313" key="4">
    <source>
        <dbReference type="Proteomes" id="UP000070578"/>
    </source>
</evidence>
<feature type="region of interest" description="Disordered" evidence="1">
    <location>
        <begin position="67"/>
        <end position="89"/>
    </location>
</feature>
<comment type="caution">
    <text evidence="3">The sequence shown here is derived from an EMBL/GenBank/DDBJ whole genome shotgun (WGS) entry which is preliminary data.</text>
</comment>
<sequence>MADIRHVDPKEIEMKKLIVATGAACLSAFILSAQAYTGEELAKDAKVTIEQARAIALKAHPGKIADEELEKENGGSGLRYSFDIKGDKPGKTQEVGVDALTGKVLENKPEGAHPD</sequence>
<proteinExistence type="predicted"/>
<dbReference type="Proteomes" id="UP000070578">
    <property type="component" value="Unassembled WGS sequence"/>
</dbReference>